<evidence type="ECO:0000256" key="1">
    <source>
        <dbReference type="ARBA" id="ARBA00023015"/>
    </source>
</evidence>
<accession>A0A4R2GSM0</accession>
<evidence type="ECO:0000313" key="5">
    <source>
        <dbReference type="EMBL" id="TCO13025.1"/>
    </source>
</evidence>
<comment type="caution">
    <text evidence="5">The sequence shown here is derived from an EMBL/GenBank/DDBJ whole genome shotgun (WGS) entry which is preliminary data.</text>
</comment>
<proteinExistence type="predicted"/>
<dbReference type="PANTHER" id="PTHR33164">
    <property type="entry name" value="TRANSCRIPTIONAL REGULATOR, MARR FAMILY"/>
    <property type="match status" value="1"/>
</dbReference>
<gene>
    <name evidence="5" type="ORF">EV666_10751</name>
</gene>
<dbReference type="OrthoDB" id="8452803at2"/>
<dbReference type="Pfam" id="PF12802">
    <property type="entry name" value="MarR_2"/>
    <property type="match status" value="1"/>
</dbReference>
<dbReference type="GO" id="GO:0003677">
    <property type="term" value="F:DNA binding"/>
    <property type="evidence" value="ECO:0007669"/>
    <property type="project" value="UniProtKB-KW"/>
</dbReference>
<dbReference type="SUPFAM" id="SSF46785">
    <property type="entry name" value="Winged helix' DNA-binding domain"/>
    <property type="match status" value="1"/>
</dbReference>
<dbReference type="GO" id="GO:0006950">
    <property type="term" value="P:response to stress"/>
    <property type="evidence" value="ECO:0007669"/>
    <property type="project" value="TreeGrafter"/>
</dbReference>
<dbReference type="InterPro" id="IPR023187">
    <property type="entry name" value="Tscrpt_reg_MarR-type_CS"/>
</dbReference>
<dbReference type="EMBL" id="SLWL01000007">
    <property type="protein sequence ID" value="TCO13025.1"/>
    <property type="molecule type" value="Genomic_DNA"/>
</dbReference>
<dbReference type="Proteomes" id="UP000294881">
    <property type="component" value="Unassembled WGS sequence"/>
</dbReference>
<dbReference type="SMART" id="SM00347">
    <property type="entry name" value="HTH_MARR"/>
    <property type="match status" value="1"/>
</dbReference>
<protein>
    <submittedName>
        <fullName evidence="5">MarR family transcriptional regulator for hemolysin</fullName>
    </submittedName>
</protein>
<keyword evidence="6" id="KW-1185">Reference proteome</keyword>
<dbReference type="GO" id="GO:0003700">
    <property type="term" value="F:DNA-binding transcription factor activity"/>
    <property type="evidence" value="ECO:0007669"/>
    <property type="project" value="InterPro"/>
</dbReference>
<name>A0A4R2GSM0_9HYPH</name>
<evidence type="ECO:0000259" key="4">
    <source>
        <dbReference type="PROSITE" id="PS50995"/>
    </source>
</evidence>
<evidence type="ECO:0000313" key="6">
    <source>
        <dbReference type="Proteomes" id="UP000294881"/>
    </source>
</evidence>
<keyword evidence="3" id="KW-0804">Transcription</keyword>
<dbReference type="InterPro" id="IPR036388">
    <property type="entry name" value="WH-like_DNA-bd_sf"/>
</dbReference>
<reference evidence="5 6" key="1">
    <citation type="submission" date="2019-03" db="EMBL/GenBank/DDBJ databases">
        <title>Genomic Encyclopedia of Type Strains, Phase IV (KMG-IV): sequencing the most valuable type-strain genomes for metagenomic binning, comparative biology and taxonomic classification.</title>
        <authorList>
            <person name="Goeker M."/>
        </authorList>
    </citation>
    <scope>NUCLEOTIDE SEQUENCE [LARGE SCALE GENOMIC DNA]</scope>
    <source>
        <strain evidence="5 6">DSM 22958</strain>
    </source>
</reference>
<dbReference type="InterPro" id="IPR000835">
    <property type="entry name" value="HTH_MarR-typ"/>
</dbReference>
<keyword evidence="2" id="KW-0238">DNA-binding</keyword>
<dbReference type="PROSITE" id="PS50995">
    <property type="entry name" value="HTH_MARR_2"/>
    <property type="match status" value="1"/>
</dbReference>
<dbReference type="Gene3D" id="1.10.10.10">
    <property type="entry name" value="Winged helix-like DNA-binding domain superfamily/Winged helix DNA-binding domain"/>
    <property type="match status" value="1"/>
</dbReference>
<feature type="domain" description="HTH marR-type" evidence="4">
    <location>
        <begin position="14"/>
        <end position="146"/>
    </location>
</feature>
<sequence>MDKSSPAPNDPRQRAAFMEALSLAQRRIRTLFDARVRLEGMTLARARVLMTLDDRAGLNQRELADILGIEGPTLARILDGLEQGGWLTRQVSPSDRRVRELALTDAGRRAATRMRDIAGATRAEVLGGVSAADLEAATRVLRAVAVISSSVHTAEKAGEDGDRNA</sequence>
<dbReference type="AlphaFoldDB" id="A0A4R2GSM0"/>
<evidence type="ECO:0000256" key="3">
    <source>
        <dbReference type="ARBA" id="ARBA00023163"/>
    </source>
</evidence>
<organism evidence="5 6">
    <name type="scientific">Camelimonas lactis</name>
    <dbReference type="NCBI Taxonomy" id="659006"/>
    <lineage>
        <taxon>Bacteria</taxon>
        <taxon>Pseudomonadati</taxon>
        <taxon>Pseudomonadota</taxon>
        <taxon>Alphaproteobacteria</taxon>
        <taxon>Hyphomicrobiales</taxon>
        <taxon>Chelatococcaceae</taxon>
        <taxon>Camelimonas</taxon>
    </lineage>
</organism>
<dbReference type="PROSITE" id="PS01117">
    <property type="entry name" value="HTH_MARR_1"/>
    <property type="match status" value="1"/>
</dbReference>
<dbReference type="RefSeq" id="WP_132006652.1">
    <property type="nucleotide sequence ID" value="NZ_JBHUNN010000001.1"/>
</dbReference>
<evidence type="ECO:0000256" key="2">
    <source>
        <dbReference type="ARBA" id="ARBA00023125"/>
    </source>
</evidence>
<dbReference type="InterPro" id="IPR036390">
    <property type="entry name" value="WH_DNA-bd_sf"/>
</dbReference>
<dbReference type="PRINTS" id="PR00598">
    <property type="entry name" value="HTHMARR"/>
</dbReference>
<keyword evidence="1" id="KW-0805">Transcription regulation</keyword>
<dbReference type="InterPro" id="IPR039422">
    <property type="entry name" value="MarR/SlyA-like"/>
</dbReference>
<dbReference type="PANTHER" id="PTHR33164:SF64">
    <property type="entry name" value="TRANSCRIPTIONAL REGULATOR SLYA"/>
    <property type="match status" value="1"/>
</dbReference>